<accession>S3KF22</accession>
<keyword evidence="3" id="KW-1185">Reference proteome</keyword>
<feature type="transmembrane region" description="Helical" evidence="1">
    <location>
        <begin position="107"/>
        <end position="127"/>
    </location>
</feature>
<dbReference type="Pfam" id="PF22564">
    <property type="entry name" value="HAAS"/>
    <property type="match status" value="1"/>
</dbReference>
<dbReference type="HOGENOM" id="CLU_080365_3_0_12"/>
<protein>
    <recommendedName>
        <fullName evidence="4">DUF1700 domain-containing protein</fullName>
    </recommendedName>
</protein>
<organism evidence="2 3">
    <name type="scientific">Treponema maltophilum ATCC 51939</name>
    <dbReference type="NCBI Taxonomy" id="1125699"/>
    <lineage>
        <taxon>Bacteria</taxon>
        <taxon>Pseudomonadati</taxon>
        <taxon>Spirochaetota</taxon>
        <taxon>Spirochaetia</taxon>
        <taxon>Spirochaetales</taxon>
        <taxon>Treponemataceae</taxon>
        <taxon>Treponema</taxon>
    </lineage>
</organism>
<dbReference type="EMBL" id="ATFF01000006">
    <property type="protein sequence ID" value="EPF30827.1"/>
    <property type="molecule type" value="Genomic_DNA"/>
</dbReference>
<sequence length="207" mass="22104">MTKEEYLKRLQYELQALPHDEQTEAMNYYRSYFEDAGDEKTADVIDELGPPEKMGAYIRSNFTCVPGEKIHKRKKSGGTNDGRNSSGINMLLLILLLTISFPVWGPVVLGILGAVFGIIVAAVALTFAGALAAAGIFVAGIVLAAAGIGLLFSVPFGGLLGLGAGLFLTGAALLAGIFFVWLGVKVLPFIIRGIVRLCSLPFRRRSA</sequence>
<dbReference type="eggNOG" id="COG4709">
    <property type="taxonomic scope" value="Bacteria"/>
</dbReference>
<dbReference type="OrthoDB" id="95800at2"/>
<keyword evidence="1" id="KW-0472">Membrane</keyword>
<name>S3KF22_TREMA</name>
<evidence type="ECO:0000313" key="2">
    <source>
        <dbReference type="EMBL" id="EPF30827.1"/>
    </source>
</evidence>
<dbReference type="RefSeq" id="WP_016525438.1">
    <property type="nucleotide sequence ID" value="NZ_KE332518.1"/>
</dbReference>
<dbReference type="Proteomes" id="UP000014541">
    <property type="component" value="Unassembled WGS sequence"/>
</dbReference>
<keyword evidence="1" id="KW-0812">Transmembrane</keyword>
<comment type="caution">
    <text evidence="2">The sequence shown here is derived from an EMBL/GenBank/DDBJ whole genome shotgun (WGS) entry which is preliminary data.</text>
</comment>
<reference evidence="2 3" key="1">
    <citation type="submission" date="2013-04" db="EMBL/GenBank/DDBJ databases">
        <title>The Genome Sequence of Treponema maltophilum ATCC 51939.</title>
        <authorList>
            <consortium name="The Broad Institute Genomics Platform"/>
            <person name="Earl A."/>
            <person name="Ward D."/>
            <person name="Feldgarden M."/>
            <person name="Gevers D."/>
            <person name="Leonetti C."/>
            <person name="Blanton J.M."/>
            <person name="Dewhirst F.E."/>
            <person name="Izard J."/>
            <person name="Walker B."/>
            <person name="Young S."/>
            <person name="Zeng Q."/>
            <person name="Gargeya S."/>
            <person name="Fitzgerald M."/>
            <person name="Haas B."/>
            <person name="Abouelleil A."/>
            <person name="Allen A.W."/>
            <person name="Alvarado L."/>
            <person name="Arachchi H.M."/>
            <person name="Berlin A.M."/>
            <person name="Chapman S.B."/>
            <person name="Gainer-Dewar J."/>
            <person name="Goldberg J."/>
            <person name="Griggs A."/>
            <person name="Gujja S."/>
            <person name="Hansen M."/>
            <person name="Howarth C."/>
            <person name="Imamovic A."/>
            <person name="Ireland A."/>
            <person name="Larimer J."/>
            <person name="McCowan C."/>
            <person name="Murphy C."/>
            <person name="Pearson M."/>
            <person name="Poon T.W."/>
            <person name="Priest M."/>
            <person name="Roberts A."/>
            <person name="Saif S."/>
            <person name="Shea T."/>
            <person name="Sisk P."/>
            <person name="Sykes S."/>
            <person name="Wortman J."/>
            <person name="Nusbaum C."/>
            <person name="Birren B."/>
        </authorList>
    </citation>
    <scope>NUCLEOTIDE SEQUENCE [LARGE SCALE GENOMIC DNA]</scope>
    <source>
        <strain evidence="2 3">ATCC 51939</strain>
    </source>
</reference>
<gene>
    <name evidence="2" type="ORF">HMPREF9194_01151</name>
</gene>
<evidence type="ECO:0008006" key="4">
    <source>
        <dbReference type="Google" id="ProtNLM"/>
    </source>
</evidence>
<keyword evidence="1" id="KW-1133">Transmembrane helix</keyword>
<proteinExistence type="predicted"/>
<feature type="transmembrane region" description="Helical" evidence="1">
    <location>
        <begin position="160"/>
        <end position="184"/>
    </location>
</feature>
<feature type="transmembrane region" description="Helical" evidence="1">
    <location>
        <begin position="134"/>
        <end position="154"/>
    </location>
</feature>
<dbReference type="PATRIC" id="fig|1125699.3.peg.1172"/>
<evidence type="ECO:0000313" key="3">
    <source>
        <dbReference type="Proteomes" id="UP000014541"/>
    </source>
</evidence>
<dbReference type="STRING" id="1125699.HMPREF9194_01151"/>
<evidence type="ECO:0000256" key="1">
    <source>
        <dbReference type="SAM" id="Phobius"/>
    </source>
</evidence>
<feature type="transmembrane region" description="Helical" evidence="1">
    <location>
        <begin position="82"/>
        <end position="101"/>
    </location>
</feature>
<dbReference type="AlphaFoldDB" id="S3KF22"/>